<keyword evidence="3" id="KW-1185">Reference proteome</keyword>
<dbReference type="KEGG" id="tpol:Mal48_28080"/>
<gene>
    <name evidence="2" type="ORF">Mal48_28080</name>
</gene>
<evidence type="ECO:0000313" key="2">
    <source>
        <dbReference type="EMBL" id="QDT33555.1"/>
    </source>
</evidence>
<accession>A0A517QPL1</accession>
<dbReference type="Proteomes" id="UP000315724">
    <property type="component" value="Chromosome"/>
</dbReference>
<reference evidence="2 3" key="1">
    <citation type="submission" date="2019-02" db="EMBL/GenBank/DDBJ databases">
        <title>Deep-cultivation of Planctomycetes and their phenomic and genomic characterization uncovers novel biology.</title>
        <authorList>
            <person name="Wiegand S."/>
            <person name="Jogler M."/>
            <person name="Boedeker C."/>
            <person name="Pinto D."/>
            <person name="Vollmers J."/>
            <person name="Rivas-Marin E."/>
            <person name="Kohn T."/>
            <person name="Peeters S.H."/>
            <person name="Heuer A."/>
            <person name="Rast P."/>
            <person name="Oberbeckmann S."/>
            <person name="Bunk B."/>
            <person name="Jeske O."/>
            <person name="Meyerdierks A."/>
            <person name="Storesund J.E."/>
            <person name="Kallscheuer N."/>
            <person name="Luecker S."/>
            <person name="Lage O.M."/>
            <person name="Pohl T."/>
            <person name="Merkel B.J."/>
            <person name="Hornburger P."/>
            <person name="Mueller R.-W."/>
            <person name="Bruemmer F."/>
            <person name="Labrenz M."/>
            <person name="Spormann A.M."/>
            <person name="Op den Camp H."/>
            <person name="Overmann J."/>
            <person name="Amann R."/>
            <person name="Jetten M.S.M."/>
            <person name="Mascher T."/>
            <person name="Medema M.H."/>
            <person name="Devos D.P."/>
            <person name="Kaster A.-K."/>
            <person name="Ovreas L."/>
            <person name="Rohde M."/>
            <person name="Galperin M.Y."/>
            <person name="Jogler C."/>
        </authorList>
    </citation>
    <scope>NUCLEOTIDE SEQUENCE [LARGE SCALE GENOMIC DNA]</scope>
    <source>
        <strain evidence="2 3">Mal48</strain>
    </source>
</reference>
<name>A0A517QPL1_9PLAN</name>
<dbReference type="AlphaFoldDB" id="A0A517QPL1"/>
<feature type="region of interest" description="Disordered" evidence="1">
    <location>
        <begin position="300"/>
        <end position="320"/>
    </location>
</feature>
<dbReference type="EMBL" id="CP036267">
    <property type="protein sequence ID" value="QDT33555.1"/>
    <property type="molecule type" value="Genomic_DNA"/>
</dbReference>
<evidence type="ECO:0000256" key="1">
    <source>
        <dbReference type="SAM" id="MobiDB-lite"/>
    </source>
</evidence>
<protein>
    <submittedName>
        <fullName evidence="2">Uncharacterized protein</fullName>
    </submittedName>
</protein>
<feature type="region of interest" description="Disordered" evidence="1">
    <location>
        <begin position="407"/>
        <end position="428"/>
    </location>
</feature>
<feature type="compositionally biased region" description="Polar residues" evidence="1">
    <location>
        <begin position="407"/>
        <end position="417"/>
    </location>
</feature>
<organism evidence="2 3">
    <name type="scientific">Thalassoglobus polymorphus</name>
    <dbReference type="NCBI Taxonomy" id="2527994"/>
    <lineage>
        <taxon>Bacteria</taxon>
        <taxon>Pseudomonadati</taxon>
        <taxon>Planctomycetota</taxon>
        <taxon>Planctomycetia</taxon>
        <taxon>Planctomycetales</taxon>
        <taxon>Planctomycetaceae</taxon>
        <taxon>Thalassoglobus</taxon>
    </lineage>
</organism>
<evidence type="ECO:0000313" key="3">
    <source>
        <dbReference type="Proteomes" id="UP000315724"/>
    </source>
</evidence>
<sequence length="428" mass="49354">MTMKRFANISFYLLQIAFVTAIFGYGSVRYQERFADHGLPEAVNEPVLLEPRYDRPDFISDAQLLATLEKLKPRLRGKNPRINFVDHALRFWGVQSTFEDDECLDGVEMRDLLLDHRVFQKAWGPEERPFLVPDLRNDAMLLSMRTKDGAASASHTDHSLASLAEVGTPLDFPVITPTGEIELRAALEYAMTEFSLNQDEYEWSTMIFLHYLPHVQKWKSTEGQTITWDRLADRLMRQRLADGVCFGYHRLFALVSMLNADEKEKILSDEMRQEIVSYLQDVTNRLVKTQSKEGYWDSMWPGDEWDGPPSEDKGSPLGDEADRILATGHALEWWAFAPEEILPPDETLLKAIQWTYAEIDELSDAKVKRYYTFLTHAGRALSLWRGKMPHEAWKERNEKMARLNLTLNQTGTDSSSETEPETRGFSFE</sequence>
<proteinExistence type="predicted"/>